<protein>
    <submittedName>
        <fullName evidence="1">Uncharacterized protein</fullName>
    </submittedName>
</protein>
<comment type="caution">
    <text evidence="1">The sequence shown here is derived from an EMBL/GenBank/DDBJ whole genome shotgun (WGS) entry which is preliminary data.</text>
</comment>
<evidence type="ECO:0000313" key="1">
    <source>
        <dbReference type="EMBL" id="KAK2951007.1"/>
    </source>
</evidence>
<dbReference type="EMBL" id="JARBJD010000126">
    <property type="protein sequence ID" value="KAK2951007.1"/>
    <property type="molecule type" value="Genomic_DNA"/>
</dbReference>
<reference evidence="1 2" key="1">
    <citation type="journal article" date="2022" name="bioRxiv">
        <title>Genomics of Preaxostyla Flagellates Illuminates Evolutionary Transitions and the Path Towards Mitochondrial Loss.</title>
        <authorList>
            <person name="Novak L.V.F."/>
            <person name="Treitli S.C."/>
            <person name="Pyrih J."/>
            <person name="Halakuc P."/>
            <person name="Pipaliya S.V."/>
            <person name="Vacek V."/>
            <person name="Brzon O."/>
            <person name="Soukal P."/>
            <person name="Eme L."/>
            <person name="Dacks J.B."/>
            <person name="Karnkowska A."/>
            <person name="Elias M."/>
            <person name="Hampl V."/>
        </authorList>
    </citation>
    <scope>NUCLEOTIDE SEQUENCE [LARGE SCALE GENOMIC DNA]</scope>
    <source>
        <strain evidence="1">NAU3</strain>
        <tissue evidence="1">Gut</tissue>
    </source>
</reference>
<organism evidence="1 2">
    <name type="scientific">Blattamonas nauphoetae</name>
    <dbReference type="NCBI Taxonomy" id="2049346"/>
    <lineage>
        <taxon>Eukaryota</taxon>
        <taxon>Metamonada</taxon>
        <taxon>Preaxostyla</taxon>
        <taxon>Oxymonadida</taxon>
        <taxon>Blattamonas</taxon>
    </lineage>
</organism>
<name>A0ABQ9XEV6_9EUKA</name>
<evidence type="ECO:0000313" key="2">
    <source>
        <dbReference type="Proteomes" id="UP001281761"/>
    </source>
</evidence>
<keyword evidence="2" id="KW-1185">Reference proteome</keyword>
<accession>A0ABQ9XEV6</accession>
<dbReference type="Proteomes" id="UP001281761">
    <property type="component" value="Unassembled WGS sequence"/>
</dbReference>
<sequence length="491" mass="55363">MNGQFLSPCGLKLDIYEIYQNKTETGLHMLIELTGANTADWTETVFLATILHFQLIPDLDVNQYWDMALNFGQCEQLSSSYWFVTSLDASSGVSVSSQPVLDVSLEVKAVKFLEYVVLKSPFKPNAFLHSFALPSDDYSTAFVESIVVLVSSVSPAITTAAMNLLQSLLSLCSIQVRYTVIKADLIPKLMNTLNPLSLSFAEKEKIHIALIKIISGTFFTLTPDCIADLKIEDPSEQQDVHGTVFKQVLAPSEKYICHFCVNCHSIVDGDLPYVFLTLLARLICISPYYQPTMDFVLHTPIIPAIPCCLPSLTNEHSTCFFLDLMFKLQREWNGTIEDAGQMWNTVLRMLRMEGFEDVMEEKLRNDLNGMFGRWIVESLIDWNNLQGMNPPPNSTRPTSALRYHFHHSTRGSICVLLHSPPSLPVFIASTPPSSPSVSMEERTSRRIQHHIARESRSSSRRMKLEVLVRDGVPERHIVTRLSFPISTFGYL</sequence>
<proteinExistence type="predicted"/>
<gene>
    <name evidence="1" type="ORF">BLNAU_14085</name>
</gene>